<dbReference type="InterPro" id="IPR036728">
    <property type="entry name" value="PBP_GOBP_sf"/>
</dbReference>
<dbReference type="AlphaFoldDB" id="A0A9P0B1D4"/>
<gene>
    <name evidence="2" type="ORF">MELIAE_LOCUS5137</name>
</gene>
<dbReference type="Proteomes" id="UP001154078">
    <property type="component" value="Chromosome 3"/>
</dbReference>
<accession>A0A9P0B1D4</accession>
<protein>
    <submittedName>
        <fullName evidence="2">Uncharacterized protein</fullName>
    </submittedName>
</protein>
<proteinExistence type="predicted"/>
<organism evidence="2 3">
    <name type="scientific">Brassicogethes aeneus</name>
    <name type="common">Rape pollen beetle</name>
    <name type="synonym">Meligethes aeneus</name>
    <dbReference type="NCBI Taxonomy" id="1431903"/>
    <lineage>
        <taxon>Eukaryota</taxon>
        <taxon>Metazoa</taxon>
        <taxon>Ecdysozoa</taxon>
        <taxon>Arthropoda</taxon>
        <taxon>Hexapoda</taxon>
        <taxon>Insecta</taxon>
        <taxon>Pterygota</taxon>
        <taxon>Neoptera</taxon>
        <taxon>Endopterygota</taxon>
        <taxon>Coleoptera</taxon>
        <taxon>Polyphaga</taxon>
        <taxon>Cucujiformia</taxon>
        <taxon>Nitidulidae</taxon>
        <taxon>Meligethinae</taxon>
        <taxon>Brassicogethes</taxon>
    </lineage>
</organism>
<evidence type="ECO:0000313" key="3">
    <source>
        <dbReference type="Proteomes" id="UP001154078"/>
    </source>
</evidence>
<keyword evidence="1" id="KW-0732">Signal</keyword>
<dbReference type="CDD" id="cd23992">
    <property type="entry name" value="PBP_GOBP"/>
    <property type="match status" value="1"/>
</dbReference>
<evidence type="ECO:0000256" key="1">
    <source>
        <dbReference type="SAM" id="SignalP"/>
    </source>
</evidence>
<dbReference type="Gene3D" id="1.10.238.20">
    <property type="entry name" value="Pheromone/general odorant binding protein domain"/>
    <property type="match status" value="1"/>
</dbReference>
<keyword evidence="3" id="KW-1185">Reference proteome</keyword>
<sequence length="135" mass="15579">MNKYGFLLFVALVAAASSAVIKGVTPDEQKEFQGVHKFCQSHPETHIDEELIGKLIKGEFIEDEQLKVHMVCMYQGFKMMHYGLLKDNIRQRWSKHYDGEYLAKLEHCLIEKESPEETAWNFVKCEHGIVGSLYA</sequence>
<dbReference type="SUPFAM" id="SSF47565">
    <property type="entry name" value="Insect pheromone/odorant-binding proteins"/>
    <property type="match status" value="1"/>
</dbReference>
<reference evidence="2" key="1">
    <citation type="submission" date="2021-12" db="EMBL/GenBank/DDBJ databases">
        <authorList>
            <person name="King R."/>
        </authorList>
    </citation>
    <scope>NUCLEOTIDE SEQUENCE</scope>
</reference>
<evidence type="ECO:0000313" key="2">
    <source>
        <dbReference type="EMBL" id="CAH0553032.1"/>
    </source>
</evidence>
<dbReference type="Pfam" id="PF01395">
    <property type="entry name" value="PBP_GOBP"/>
    <property type="match status" value="1"/>
</dbReference>
<dbReference type="GO" id="GO:0005549">
    <property type="term" value="F:odorant binding"/>
    <property type="evidence" value="ECO:0007669"/>
    <property type="project" value="InterPro"/>
</dbReference>
<name>A0A9P0B1D4_BRAAE</name>
<dbReference type="OrthoDB" id="6783999at2759"/>
<feature type="chain" id="PRO_5040162930" evidence="1">
    <location>
        <begin position="19"/>
        <end position="135"/>
    </location>
</feature>
<dbReference type="InterPro" id="IPR006170">
    <property type="entry name" value="PBP/GOBP"/>
</dbReference>
<feature type="signal peptide" evidence="1">
    <location>
        <begin position="1"/>
        <end position="18"/>
    </location>
</feature>
<dbReference type="EMBL" id="OV121134">
    <property type="protein sequence ID" value="CAH0553032.1"/>
    <property type="molecule type" value="Genomic_DNA"/>
</dbReference>